<dbReference type="InterPro" id="IPR001647">
    <property type="entry name" value="HTH_TetR"/>
</dbReference>
<dbReference type="PANTHER" id="PTHR30055">
    <property type="entry name" value="HTH-TYPE TRANSCRIPTIONAL REGULATOR RUTR"/>
    <property type="match status" value="1"/>
</dbReference>
<feature type="DNA-binding region" description="H-T-H motif" evidence="4">
    <location>
        <begin position="37"/>
        <end position="56"/>
    </location>
</feature>
<evidence type="ECO:0000256" key="1">
    <source>
        <dbReference type="ARBA" id="ARBA00023015"/>
    </source>
</evidence>
<dbReference type="InterPro" id="IPR050109">
    <property type="entry name" value="HTH-type_TetR-like_transc_reg"/>
</dbReference>
<reference evidence="6" key="1">
    <citation type="submission" date="2022-12" db="EMBL/GenBank/DDBJ databases">
        <title>Gycomyces niveus sp.nov., a novel actinomycete isolated from soil in Shouguang.</title>
        <authorList>
            <person name="Yang X."/>
        </authorList>
    </citation>
    <scope>NUCLEOTIDE SEQUENCE</scope>
    <source>
        <strain evidence="6">DSM 44724</strain>
    </source>
</reference>
<dbReference type="Proteomes" id="UP001183604">
    <property type="component" value="Unassembled WGS sequence"/>
</dbReference>
<evidence type="ECO:0000313" key="8">
    <source>
        <dbReference type="Proteomes" id="UP001145799"/>
    </source>
</evidence>
<accession>A0A9X3PPE6</accession>
<name>A0A9X3PPE6_9ACTN</name>
<organism evidence="6 8">
    <name type="scientific">Glycomyces lechevalierae</name>
    <dbReference type="NCBI Taxonomy" id="256034"/>
    <lineage>
        <taxon>Bacteria</taxon>
        <taxon>Bacillati</taxon>
        <taxon>Actinomycetota</taxon>
        <taxon>Actinomycetes</taxon>
        <taxon>Glycomycetales</taxon>
        <taxon>Glycomycetaceae</taxon>
        <taxon>Glycomyces</taxon>
    </lineage>
</organism>
<reference evidence="7 9" key="2">
    <citation type="submission" date="2023-07" db="EMBL/GenBank/DDBJ databases">
        <title>Sequencing the genomes of 1000 actinobacteria strains.</title>
        <authorList>
            <person name="Klenk H.-P."/>
        </authorList>
    </citation>
    <scope>NUCLEOTIDE SEQUENCE [LARGE SCALE GENOMIC DNA]</scope>
    <source>
        <strain evidence="7 9">DSM 44724</strain>
    </source>
</reference>
<sequence length="198" mass="22989">MTEAPREAREQQQPSTRERIQQTAIALFSEHGYEHTSLREIAEQLGVTKAALYYHFKTKEDIAASFFDSYAEDLDRICDWGDTRPRELDTRTELLRRYAEVIRSHVPVLRFMQNNQAALTRLDRMSVFRLRQRRLHALLVEADAPLIHRLRAWDAITTLYSNWITYPRGDDSEADLREASLQISIGMIRANAAEQSAP</sequence>
<dbReference type="Gene3D" id="1.10.357.10">
    <property type="entry name" value="Tetracycline Repressor, domain 2"/>
    <property type="match status" value="1"/>
</dbReference>
<evidence type="ECO:0000256" key="4">
    <source>
        <dbReference type="PROSITE-ProRule" id="PRU00335"/>
    </source>
</evidence>
<comment type="caution">
    <text evidence="6">The sequence shown here is derived from an EMBL/GenBank/DDBJ whole genome shotgun (WGS) entry which is preliminary data.</text>
</comment>
<keyword evidence="1" id="KW-0805">Transcription regulation</keyword>
<dbReference type="AlphaFoldDB" id="A0A9X3PPE6"/>
<dbReference type="PRINTS" id="PR00455">
    <property type="entry name" value="HTHTETR"/>
</dbReference>
<dbReference type="EMBL" id="JAPZVQ010000015">
    <property type="protein sequence ID" value="MDA1387378.1"/>
    <property type="molecule type" value="Genomic_DNA"/>
</dbReference>
<evidence type="ECO:0000256" key="3">
    <source>
        <dbReference type="ARBA" id="ARBA00023163"/>
    </source>
</evidence>
<dbReference type="InterPro" id="IPR009057">
    <property type="entry name" value="Homeodomain-like_sf"/>
</dbReference>
<evidence type="ECO:0000313" key="7">
    <source>
        <dbReference type="EMBL" id="MDR7340130.1"/>
    </source>
</evidence>
<keyword evidence="3" id="KW-0804">Transcription</keyword>
<dbReference type="GO" id="GO:0003700">
    <property type="term" value="F:DNA-binding transcription factor activity"/>
    <property type="evidence" value="ECO:0007669"/>
    <property type="project" value="TreeGrafter"/>
</dbReference>
<evidence type="ECO:0000256" key="2">
    <source>
        <dbReference type="ARBA" id="ARBA00023125"/>
    </source>
</evidence>
<keyword evidence="2 4" id="KW-0238">DNA-binding</keyword>
<dbReference type="Pfam" id="PF00440">
    <property type="entry name" value="TetR_N"/>
    <property type="match status" value="1"/>
</dbReference>
<proteinExistence type="predicted"/>
<dbReference type="SUPFAM" id="SSF46689">
    <property type="entry name" value="Homeodomain-like"/>
    <property type="match status" value="1"/>
</dbReference>
<dbReference type="PROSITE" id="PS01081">
    <property type="entry name" value="HTH_TETR_1"/>
    <property type="match status" value="1"/>
</dbReference>
<dbReference type="GO" id="GO:0000976">
    <property type="term" value="F:transcription cis-regulatory region binding"/>
    <property type="evidence" value="ECO:0007669"/>
    <property type="project" value="TreeGrafter"/>
</dbReference>
<dbReference type="InterPro" id="IPR023772">
    <property type="entry name" value="DNA-bd_HTH_TetR-type_CS"/>
</dbReference>
<evidence type="ECO:0000313" key="6">
    <source>
        <dbReference type="EMBL" id="MDA1387378.1"/>
    </source>
</evidence>
<evidence type="ECO:0000259" key="5">
    <source>
        <dbReference type="PROSITE" id="PS50977"/>
    </source>
</evidence>
<gene>
    <name evidence="7" type="ORF">J2S69_003849</name>
    <name evidence="6" type="ORF">O2L01_20450</name>
</gene>
<dbReference type="PANTHER" id="PTHR30055:SF234">
    <property type="entry name" value="HTH-TYPE TRANSCRIPTIONAL REGULATOR BETI"/>
    <property type="match status" value="1"/>
</dbReference>
<feature type="domain" description="HTH tetR-type" evidence="5">
    <location>
        <begin position="14"/>
        <end position="74"/>
    </location>
</feature>
<protein>
    <submittedName>
        <fullName evidence="7">AcrR family transcriptional regulator</fullName>
    </submittedName>
    <submittedName>
        <fullName evidence="6">Helix-turn-helix domain containing protein</fullName>
    </submittedName>
</protein>
<dbReference type="EMBL" id="JAVDYD010000001">
    <property type="protein sequence ID" value="MDR7340130.1"/>
    <property type="molecule type" value="Genomic_DNA"/>
</dbReference>
<dbReference type="RefSeq" id="WP_270123887.1">
    <property type="nucleotide sequence ID" value="NZ_BAAAOM010000003.1"/>
</dbReference>
<dbReference type="Proteomes" id="UP001145799">
    <property type="component" value="Unassembled WGS sequence"/>
</dbReference>
<dbReference type="PROSITE" id="PS50977">
    <property type="entry name" value="HTH_TETR_2"/>
    <property type="match status" value="1"/>
</dbReference>
<keyword evidence="9" id="KW-1185">Reference proteome</keyword>
<evidence type="ECO:0000313" key="9">
    <source>
        <dbReference type="Proteomes" id="UP001183604"/>
    </source>
</evidence>